<reference evidence="8 10" key="2">
    <citation type="submission" date="2018-12" db="EMBL/GenBank/DDBJ databases">
        <authorList>
            <consortium name="Pathogen Informatics"/>
        </authorList>
    </citation>
    <scope>NUCLEOTIDE SEQUENCE [LARGE SCALE GENOMIC DNA]</scope>
    <source>
        <strain evidence="8 10">NCTC12735</strain>
        <plasmid evidence="10">13</plasmid>
    </source>
</reference>
<dbReference type="OrthoDB" id="5173551at2"/>
<evidence type="ECO:0000313" key="9">
    <source>
        <dbReference type="Proteomes" id="UP000054859"/>
    </source>
</evidence>
<keyword evidence="9" id="KW-1185">Reference proteome</keyword>
<feature type="domain" description="Pyrrolo-quinoline quinone repeat" evidence="6">
    <location>
        <begin position="322"/>
        <end position="384"/>
    </location>
</feature>
<proteinExistence type="inferred from homology"/>
<evidence type="ECO:0000259" key="6">
    <source>
        <dbReference type="Pfam" id="PF13360"/>
    </source>
</evidence>
<geneLocation type="plasmid" evidence="8 10">
    <name>13</name>
</geneLocation>
<keyword evidence="4" id="KW-0449">Lipoprotein</keyword>
<gene>
    <name evidence="8" type="primary">yfgL</name>
    <name evidence="4" type="synonym">bamB</name>
    <name evidence="7" type="ORF">Lade_1654</name>
    <name evidence="8" type="ORF">NCTC12735_00973</name>
</gene>
<dbReference type="EMBL" id="LNKA01000011">
    <property type="protein sequence ID" value="KTC64974.1"/>
    <property type="molecule type" value="Genomic_DNA"/>
</dbReference>
<keyword evidence="8" id="KW-0614">Plasmid</keyword>
<dbReference type="Gene3D" id="2.130.10.10">
    <property type="entry name" value="YVTN repeat-like/Quinoprotein amine dehydrogenase"/>
    <property type="match status" value="1"/>
</dbReference>
<keyword evidence="4" id="KW-0564">Palmitate</keyword>
<dbReference type="GO" id="GO:0043165">
    <property type="term" value="P:Gram-negative-bacterium-type cell outer membrane assembly"/>
    <property type="evidence" value="ECO:0007669"/>
    <property type="project" value="UniProtKB-UniRule"/>
</dbReference>
<feature type="chain" id="PRO_5034527330" description="Outer membrane protein assembly factor BamB" evidence="5">
    <location>
        <begin position="25"/>
        <end position="387"/>
    </location>
</feature>
<dbReference type="SMART" id="SM00564">
    <property type="entry name" value="PQQ"/>
    <property type="match status" value="7"/>
</dbReference>
<evidence type="ECO:0000313" key="7">
    <source>
        <dbReference type="EMBL" id="KTC64974.1"/>
    </source>
</evidence>
<dbReference type="Proteomes" id="UP000054859">
    <property type="component" value="Unassembled WGS sequence"/>
</dbReference>
<dbReference type="EMBL" id="LR134422">
    <property type="protein sequence ID" value="VEH85346.1"/>
    <property type="molecule type" value="Genomic_DNA"/>
</dbReference>
<dbReference type="PANTHER" id="PTHR34512">
    <property type="entry name" value="CELL SURFACE PROTEIN"/>
    <property type="match status" value="1"/>
</dbReference>
<sequence length="387" mass="41743">MSVIKKNLLLISLCLLLQSCSTVDDYVFGKDNTPKPAALKPVESKLSLSEKWSVPVGKASKSATYLKLKPEISGDIIYTADTSGLIKATNKNNGHTLWSQNLNDTIISGPSLGQGYLAVGTDSSSLVLLNQKNGEKVWQVKVAGDILSKPVIYNGKVIAKTINGKLYAFNAKTGEKLWTADHGAPNLILKASSSPVIVDKVALVGFSDGKLDAVELESGAVEWQRSIAFASGPSDVERLVDIDADPIVRGNVAYLATYQGYIGALSLNDGQFIWRKPASTYKNLAMDEHTLYITDSDDIVWAFDKQSGNVKWKQIAFKARGLTEPVLMGDKIIIGDKTGFLHVLSNQDGEVLARSKVNGPIDIAPTVQGKSLYVMTTNGQLNRLTVG</sequence>
<name>A0A0W0R1U7_9GAMM</name>
<evidence type="ECO:0000313" key="8">
    <source>
        <dbReference type="EMBL" id="VEH85346.1"/>
    </source>
</evidence>
<protein>
    <recommendedName>
        <fullName evidence="4">Outer membrane protein assembly factor BamB</fullName>
    </recommendedName>
</protein>
<dbReference type="AlphaFoldDB" id="A0A0W0R1U7"/>
<dbReference type="InterPro" id="IPR018391">
    <property type="entry name" value="PQQ_b-propeller_rpt"/>
</dbReference>
<dbReference type="GO" id="GO:0051205">
    <property type="term" value="P:protein insertion into membrane"/>
    <property type="evidence" value="ECO:0007669"/>
    <property type="project" value="UniProtKB-UniRule"/>
</dbReference>
<evidence type="ECO:0000256" key="2">
    <source>
        <dbReference type="ARBA" id="ARBA00023136"/>
    </source>
</evidence>
<dbReference type="PATRIC" id="fig|45056.6.peg.1706"/>
<feature type="domain" description="Pyrrolo-quinoline quinone repeat" evidence="6">
    <location>
        <begin position="84"/>
        <end position="314"/>
    </location>
</feature>
<reference evidence="7 9" key="1">
    <citation type="submission" date="2015-11" db="EMBL/GenBank/DDBJ databases">
        <title>Identification of large and diverse effector repertoires of 38 Legionella species.</title>
        <authorList>
            <person name="Burstein D."/>
            <person name="Amaro F."/>
            <person name="Zusman T."/>
            <person name="Lifshitz Z."/>
            <person name="Cohen O."/>
            <person name="Gilbert J.A."/>
            <person name="Pupko T."/>
            <person name="Shuman H.A."/>
            <person name="Segal G."/>
        </authorList>
    </citation>
    <scope>NUCLEOTIDE SEQUENCE [LARGE SCALE GENOMIC DNA]</scope>
    <source>
        <strain evidence="7 9">1762-AUS-E</strain>
    </source>
</reference>
<comment type="function">
    <text evidence="4">Part of the outer membrane protein assembly complex, which is involved in assembly and insertion of beta-barrel proteins into the outer membrane.</text>
</comment>
<dbReference type="RefSeq" id="WP_131739819.1">
    <property type="nucleotide sequence ID" value="NZ_CAAAHS010000013.1"/>
</dbReference>
<comment type="similarity">
    <text evidence="4">Belongs to the BamB family.</text>
</comment>
<evidence type="ECO:0000256" key="1">
    <source>
        <dbReference type="ARBA" id="ARBA00022729"/>
    </source>
</evidence>
<dbReference type="PANTHER" id="PTHR34512:SF30">
    <property type="entry name" value="OUTER MEMBRANE PROTEIN ASSEMBLY FACTOR BAMB"/>
    <property type="match status" value="1"/>
</dbReference>
<comment type="subunit">
    <text evidence="4">Part of the Bam complex.</text>
</comment>
<comment type="subcellular location">
    <subcellularLocation>
        <location evidence="4">Cell outer membrane</location>
        <topology evidence="4">Lipid-anchor</topology>
    </subcellularLocation>
</comment>
<keyword evidence="2 4" id="KW-0472">Membrane</keyword>
<dbReference type="InterPro" id="IPR017687">
    <property type="entry name" value="BamB"/>
</dbReference>
<keyword evidence="1 4" id="KW-0732">Signal</keyword>
<evidence type="ECO:0000313" key="10">
    <source>
        <dbReference type="Proteomes" id="UP000281170"/>
    </source>
</evidence>
<dbReference type="STRING" id="45056.Lade_1654"/>
<dbReference type="InterPro" id="IPR002372">
    <property type="entry name" value="PQQ_rpt_dom"/>
</dbReference>
<dbReference type="SUPFAM" id="SSF50998">
    <property type="entry name" value="Quinoprotein alcohol dehydrogenase-like"/>
    <property type="match status" value="1"/>
</dbReference>
<dbReference type="Pfam" id="PF13360">
    <property type="entry name" value="PQQ_2"/>
    <property type="match status" value="2"/>
</dbReference>
<dbReference type="NCBIfam" id="TIGR03300">
    <property type="entry name" value="assembly_YfgL"/>
    <property type="match status" value="1"/>
</dbReference>
<dbReference type="GO" id="GO:0009279">
    <property type="term" value="C:cell outer membrane"/>
    <property type="evidence" value="ECO:0007669"/>
    <property type="project" value="UniProtKB-SubCell"/>
</dbReference>
<evidence type="ECO:0000256" key="3">
    <source>
        <dbReference type="ARBA" id="ARBA00023237"/>
    </source>
</evidence>
<dbReference type="InterPro" id="IPR015943">
    <property type="entry name" value="WD40/YVTN_repeat-like_dom_sf"/>
</dbReference>
<dbReference type="Proteomes" id="UP000281170">
    <property type="component" value="Plasmid 13"/>
</dbReference>
<keyword evidence="3 4" id="KW-0998">Cell outer membrane</keyword>
<dbReference type="InterPro" id="IPR011047">
    <property type="entry name" value="Quinoprotein_ADH-like_sf"/>
</dbReference>
<evidence type="ECO:0000256" key="5">
    <source>
        <dbReference type="SAM" id="SignalP"/>
    </source>
</evidence>
<accession>A0A0W0R1U7</accession>
<evidence type="ECO:0000256" key="4">
    <source>
        <dbReference type="HAMAP-Rule" id="MF_00923"/>
    </source>
</evidence>
<organism evidence="7 9">
    <name type="scientific">Legionella adelaidensis</name>
    <dbReference type="NCBI Taxonomy" id="45056"/>
    <lineage>
        <taxon>Bacteria</taxon>
        <taxon>Pseudomonadati</taxon>
        <taxon>Pseudomonadota</taxon>
        <taxon>Gammaproteobacteria</taxon>
        <taxon>Legionellales</taxon>
        <taxon>Legionellaceae</taxon>
        <taxon>Legionella</taxon>
    </lineage>
</organism>
<dbReference type="HAMAP" id="MF_00923">
    <property type="entry name" value="OM_assembly_BamB"/>
    <property type="match status" value="1"/>
</dbReference>
<dbReference type="KEGG" id="ladl:NCTC12735_00973"/>
<feature type="signal peptide" evidence="5">
    <location>
        <begin position="1"/>
        <end position="24"/>
    </location>
</feature>
<dbReference type="PROSITE" id="PS51257">
    <property type="entry name" value="PROKAR_LIPOPROTEIN"/>
    <property type="match status" value="1"/>
</dbReference>